<accession>A0AAD7EDU0</accession>
<dbReference type="PANTHER" id="PTHR24320:SF283">
    <property type="entry name" value="RETINOL DEHYDROGENASE 11"/>
    <property type="match status" value="1"/>
</dbReference>
<dbReference type="AlphaFoldDB" id="A0AAD7EDU0"/>
<protein>
    <submittedName>
        <fullName evidence="3">Uncharacterized protein</fullName>
    </submittedName>
</protein>
<dbReference type="SUPFAM" id="SSF51735">
    <property type="entry name" value="NAD(P)-binding Rossmann-fold domains"/>
    <property type="match status" value="1"/>
</dbReference>
<dbReference type="Gene3D" id="3.40.50.720">
    <property type="entry name" value="NAD(P)-binding Rossmann-like Domain"/>
    <property type="match status" value="1"/>
</dbReference>
<proteinExistence type="inferred from homology"/>
<evidence type="ECO:0000313" key="3">
    <source>
        <dbReference type="EMBL" id="KAJ7312831.1"/>
    </source>
</evidence>
<reference evidence="3" key="1">
    <citation type="submission" date="2023-03" db="EMBL/GenBank/DDBJ databases">
        <title>Massive genome expansion in bonnet fungi (Mycena s.s.) driven by repeated elements and novel gene families across ecological guilds.</title>
        <authorList>
            <consortium name="Lawrence Berkeley National Laboratory"/>
            <person name="Harder C.B."/>
            <person name="Miyauchi S."/>
            <person name="Viragh M."/>
            <person name="Kuo A."/>
            <person name="Thoen E."/>
            <person name="Andreopoulos B."/>
            <person name="Lu D."/>
            <person name="Skrede I."/>
            <person name="Drula E."/>
            <person name="Henrissat B."/>
            <person name="Morin E."/>
            <person name="Kohler A."/>
            <person name="Barry K."/>
            <person name="LaButti K."/>
            <person name="Morin E."/>
            <person name="Salamov A."/>
            <person name="Lipzen A."/>
            <person name="Mereny Z."/>
            <person name="Hegedus B."/>
            <person name="Baldrian P."/>
            <person name="Stursova M."/>
            <person name="Weitz H."/>
            <person name="Taylor A."/>
            <person name="Grigoriev I.V."/>
            <person name="Nagy L.G."/>
            <person name="Martin F."/>
            <person name="Kauserud H."/>
        </authorList>
    </citation>
    <scope>NUCLEOTIDE SEQUENCE</scope>
    <source>
        <strain evidence="3">CBHHK002</strain>
    </source>
</reference>
<dbReference type="PANTHER" id="PTHR24320">
    <property type="entry name" value="RETINOL DEHYDROGENASE"/>
    <property type="match status" value="1"/>
</dbReference>
<evidence type="ECO:0000256" key="2">
    <source>
        <dbReference type="ARBA" id="ARBA00023002"/>
    </source>
</evidence>
<gene>
    <name evidence="3" type="ORF">DFH08DRAFT_973054</name>
</gene>
<keyword evidence="4" id="KW-1185">Reference proteome</keyword>
<keyword evidence="2" id="KW-0560">Oxidoreductase</keyword>
<comment type="caution">
    <text evidence="3">The sequence shown here is derived from an EMBL/GenBank/DDBJ whole genome shotgun (WGS) entry which is preliminary data.</text>
</comment>
<evidence type="ECO:0000313" key="4">
    <source>
        <dbReference type="Proteomes" id="UP001218218"/>
    </source>
</evidence>
<name>A0AAD7EDU0_9AGAR</name>
<evidence type="ECO:0000256" key="1">
    <source>
        <dbReference type="ARBA" id="ARBA00006484"/>
    </source>
</evidence>
<dbReference type="GO" id="GO:0016491">
    <property type="term" value="F:oxidoreductase activity"/>
    <property type="evidence" value="ECO:0007669"/>
    <property type="project" value="UniProtKB-KW"/>
</dbReference>
<dbReference type="EMBL" id="JARIHO010000069">
    <property type="protein sequence ID" value="KAJ7312831.1"/>
    <property type="molecule type" value="Genomic_DNA"/>
</dbReference>
<dbReference type="InterPro" id="IPR036291">
    <property type="entry name" value="NAD(P)-bd_dom_sf"/>
</dbReference>
<organism evidence="3 4">
    <name type="scientific">Mycena albidolilacea</name>
    <dbReference type="NCBI Taxonomy" id="1033008"/>
    <lineage>
        <taxon>Eukaryota</taxon>
        <taxon>Fungi</taxon>
        <taxon>Dikarya</taxon>
        <taxon>Basidiomycota</taxon>
        <taxon>Agaricomycotina</taxon>
        <taxon>Agaricomycetes</taxon>
        <taxon>Agaricomycetidae</taxon>
        <taxon>Agaricales</taxon>
        <taxon>Marasmiineae</taxon>
        <taxon>Mycenaceae</taxon>
        <taxon>Mycena</taxon>
    </lineage>
</organism>
<comment type="similarity">
    <text evidence="1">Belongs to the short-chain dehydrogenases/reductases (SDR) family.</text>
</comment>
<sequence>MSLPTFSFTTTAEEVVTVLADEIRGKNDIKLKRCPGVLITGTSFNGIGFETAHVVANYANLVIITGHNTERLNLAILAGNIRPLILDLSSLSAVCKATVEINAIEGPLHVHRASLLTIGRHDQAVQTHPRKPGKPNGHIRPFLLTKFLTPKILAVCMEHHTLCIVFVSSVGHSMMAGVNFGSLARPDVMRHVPKAPYYTFQIFGASMFGPA</sequence>
<dbReference type="Proteomes" id="UP001218218">
    <property type="component" value="Unassembled WGS sequence"/>
</dbReference>